<dbReference type="InterPro" id="IPR006808">
    <property type="entry name" value="ATP_synth_F0_gsu_mt"/>
</dbReference>
<evidence type="ECO:0000256" key="10">
    <source>
        <dbReference type="SAM" id="MobiDB-lite"/>
    </source>
</evidence>
<evidence type="ECO:0000256" key="7">
    <source>
        <dbReference type="ARBA" id="ARBA00023128"/>
    </source>
</evidence>
<dbReference type="Proteomes" id="UP000077069">
    <property type="component" value="Unassembled WGS sequence"/>
</dbReference>
<dbReference type="InParanoid" id="A0A177C1R8"/>
<protein>
    <submittedName>
        <fullName evidence="11">Putative mitochondrial F1F0-ATP synthase g subunit</fullName>
    </submittedName>
</protein>
<comment type="similarity">
    <text evidence="2">Belongs to the ATPase g subunit family.</text>
</comment>
<dbReference type="EMBL" id="KV441558">
    <property type="protein sequence ID" value="OAG00782.1"/>
    <property type="molecule type" value="Genomic_DNA"/>
</dbReference>
<evidence type="ECO:0000313" key="12">
    <source>
        <dbReference type="Proteomes" id="UP000077069"/>
    </source>
</evidence>
<keyword evidence="4" id="KW-0138">CF(0)</keyword>
<feature type="compositionally biased region" description="Low complexity" evidence="10">
    <location>
        <begin position="41"/>
        <end position="51"/>
    </location>
</feature>
<comment type="subcellular location">
    <subcellularLocation>
        <location evidence="1">Mitochondrion membrane</location>
    </subcellularLocation>
</comment>
<dbReference type="STRING" id="1460663.A0A177C1R8"/>
<dbReference type="Pfam" id="PF04718">
    <property type="entry name" value="ATP-synt_G"/>
    <property type="match status" value="1"/>
</dbReference>
<evidence type="ECO:0000256" key="9">
    <source>
        <dbReference type="ARBA" id="ARBA00023310"/>
    </source>
</evidence>
<dbReference type="PANTHER" id="PTHR12386">
    <property type="entry name" value="ATP SYNTHASE SUBUNIT"/>
    <property type="match status" value="1"/>
</dbReference>
<proteinExistence type="inferred from homology"/>
<accession>A0A177C1R8</accession>
<keyword evidence="8" id="KW-0472">Membrane</keyword>
<dbReference type="AlphaFoldDB" id="A0A177C1R8"/>
<dbReference type="RefSeq" id="XP_018031147.1">
    <property type="nucleotide sequence ID" value="XM_018179307.1"/>
</dbReference>
<evidence type="ECO:0000256" key="1">
    <source>
        <dbReference type="ARBA" id="ARBA00004325"/>
    </source>
</evidence>
<evidence type="ECO:0000256" key="8">
    <source>
        <dbReference type="ARBA" id="ARBA00023136"/>
    </source>
</evidence>
<name>A0A177C1R8_9PLEO</name>
<keyword evidence="9" id="KW-0066">ATP synthesis</keyword>
<evidence type="ECO:0000256" key="6">
    <source>
        <dbReference type="ARBA" id="ARBA00023065"/>
    </source>
</evidence>
<gene>
    <name evidence="11" type="ORF">CC84DRAFT_1168018</name>
</gene>
<dbReference type="OrthoDB" id="437at2759"/>
<keyword evidence="5" id="KW-0375">Hydrogen ion transport</keyword>
<evidence type="ECO:0000313" key="11">
    <source>
        <dbReference type="EMBL" id="OAG00782.1"/>
    </source>
</evidence>
<keyword evidence="12" id="KW-1185">Reference proteome</keyword>
<dbReference type="GO" id="GO:0045259">
    <property type="term" value="C:proton-transporting ATP synthase complex"/>
    <property type="evidence" value="ECO:0007669"/>
    <property type="project" value="UniProtKB-KW"/>
</dbReference>
<keyword evidence="3" id="KW-0813">Transport</keyword>
<dbReference type="GO" id="GO:0015078">
    <property type="term" value="F:proton transmembrane transporter activity"/>
    <property type="evidence" value="ECO:0007669"/>
    <property type="project" value="InterPro"/>
</dbReference>
<dbReference type="GeneID" id="28762793"/>
<sequence length="202" mass="21000">MSLAASRQVLRQSTFAVRRAGLRNASTTSEAAGAAKEKAAEASSKASEGLTRVTSSASAAAAKVGSAATNAANKVGGRTGRLIGGVQALIPRVIYYSRVGLELGKLVAHQRGMAPPNMATIQQYLQPVTNALKNPSSLLNVSKAAESSSAQPVNMLNRVRGASQQQWLAAGIIAAEVVGFFSVGEIIGRFKLVGYRSKEAHH</sequence>
<dbReference type="FunCoup" id="A0A177C1R8">
    <property type="interactions" value="75"/>
</dbReference>
<evidence type="ECO:0000256" key="4">
    <source>
        <dbReference type="ARBA" id="ARBA00022547"/>
    </source>
</evidence>
<dbReference type="GO" id="GO:0031966">
    <property type="term" value="C:mitochondrial membrane"/>
    <property type="evidence" value="ECO:0007669"/>
    <property type="project" value="UniProtKB-SubCell"/>
</dbReference>
<organism evidence="11 12">
    <name type="scientific">Paraphaeosphaeria sporulosa</name>
    <dbReference type="NCBI Taxonomy" id="1460663"/>
    <lineage>
        <taxon>Eukaryota</taxon>
        <taxon>Fungi</taxon>
        <taxon>Dikarya</taxon>
        <taxon>Ascomycota</taxon>
        <taxon>Pezizomycotina</taxon>
        <taxon>Dothideomycetes</taxon>
        <taxon>Pleosporomycetidae</taxon>
        <taxon>Pleosporales</taxon>
        <taxon>Massarineae</taxon>
        <taxon>Didymosphaeriaceae</taxon>
        <taxon>Paraphaeosphaeria</taxon>
    </lineage>
</organism>
<keyword evidence="7" id="KW-0496">Mitochondrion</keyword>
<feature type="region of interest" description="Disordered" evidence="10">
    <location>
        <begin position="26"/>
        <end position="51"/>
    </location>
</feature>
<evidence type="ECO:0000256" key="2">
    <source>
        <dbReference type="ARBA" id="ARBA00005699"/>
    </source>
</evidence>
<reference evidence="11 12" key="1">
    <citation type="submission" date="2016-05" db="EMBL/GenBank/DDBJ databases">
        <title>Comparative analysis of secretome profiles of manganese(II)-oxidizing ascomycete fungi.</title>
        <authorList>
            <consortium name="DOE Joint Genome Institute"/>
            <person name="Zeiner C.A."/>
            <person name="Purvine S.O."/>
            <person name="Zink E.M."/>
            <person name="Wu S."/>
            <person name="Pasa-Tolic L."/>
            <person name="Chaput D.L."/>
            <person name="Haridas S."/>
            <person name="Grigoriev I.V."/>
            <person name="Santelli C.M."/>
            <person name="Hansel C.M."/>
        </authorList>
    </citation>
    <scope>NUCLEOTIDE SEQUENCE [LARGE SCALE GENOMIC DNA]</scope>
    <source>
        <strain evidence="11 12">AP3s5-JAC2a</strain>
    </source>
</reference>
<evidence type="ECO:0000256" key="3">
    <source>
        <dbReference type="ARBA" id="ARBA00022448"/>
    </source>
</evidence>
<keyword evidence="6" id="KW-0406">Ion transport</keyword>
<dbReference type="GO" id="GO:0015986">
    <property type="term" value="P:proton motive force-driven ATP synthesis"/>
    <property type="evidence" value="ECO:0007669"/>
    <property type="project" value="InterPro"/>
</dbReference>
<evidence type="ECO:0000256" key="5">
    <source>
        <dbReference type="ARBA" id="ARBA00022781"/>
    </source>
</evidence>